<feature type="chain" id="PRO_5043418141" evidence="3">
    <location>
        <begin position="17"/>
        <end position="349"/>
    </location>
</feature>
<keyword evidence="3" id="KW-0732">Signal</keyword>
<keyword evidence="2" id="KW-1133">Transmembrane helix</keyword>
<proteinExistence type="predicted"/>
<feature type="signal peptide" evidence="3">
    <location>
        <begin position="1"/>
        <end position="16"/>
    </location>
</feature>
<feature type="compositionally biased region" description="Low complexity" evidence="1">
    <location>
        <begin position="264"/>
        <end position="282"/>
    </location>
</feature>
<keyword evidence="2" id="KW-0472">Membrane</keyword>
<dbReference type="Proteomes" id="UP001375240">
    <property type="component" value="Unassembled WGS sequence"/>
</dbReference>
<dbReference type="AlphaFoldDB" id="A0AAV9TY42"/>
<sequence>MKILYILSLAASAATAQRFIIQGGQIYTPGLAIIDAPQPFTPLGGETLHIALDVSGNGRLPSYTYQARPDGSIPFSSTTGTYYHNITIFLVSFTNGHNLTISNNTVPSDNGYIGPVLALEPGSTVKHVNWIWPSCLMRGMGEYNISIHQSFVYNSTGYYSVFDLPISLTNEIPAARDATDCGVLNNPLVGGGSSEPSVQPWLDGAGAIVVGGDNGPNRQDDNDSPDTNDGNGSNDRPDDDSGNRNGNGSNNDGAPDNDDGGNDDGNSTTTDGGNNGNTIPIGESDGNSTILVGDGNTTSIIPDGNMTIVNPNSTVVNGVNTGGGIEFTWALGFVGIVMILHHVWTFILS</sequence>
<evidence type="ECO:0000256" key="3">
    <source>
        <dbReference type="SAM" id="SignalP"/>
    </source>
</evidence>
<dbReference type="EMBL" id="JAVHNQ010000016">
    <property type="protein sequence ID" value="KAK6331236.1"/>
    <property type="molecule type" value="Genomic_DNA"/>
</dbReference>
<reference evidence="4 5" key="1">
    <citation type="submission" date="2019-10" db="EMBL/GenBank/DDBJ databases">
        <authorList>
            <person name="Palmer J.M."/>
        </authorList>
    </citation>
    <scope>NUCLEOTIDE SEQUENCE [LARGE SCALE GENOMIC DNA]</scope>
    <source>
        <strain evidence="4 5">TWF696</strain>
    </source>
</reference>
<keyword evidence="2" id="KW-0812">Transmembrane</keyword>
<protein>
    <submittedName>
        <fullName evidence="4">Uncharacterized protein</fullName>
    </submittedName>
</protein>
<feature type="transmembrane region" description="Helical" evidence="2">
    <location>
        <begin position="327"/>
        <end position="348"/>
    </location>
</feature>
<name>A0AAV9TY42_9PEZI</name>
<evidence type="ECO:0000313" key="4">
    <source>
        <dbReference type="EMBL" id="KAK6331236.1"/>
    </source>
</evidence>
<evidence type="ECO:0000313" key="5">
    <source>
        <dbReference type="Proteomes" id="UP001375240"/>
    </source>
</evidence>
<feature type="compositionally biased region" description="Low complexity" evidence="1">
    <location>
        <begin position="243"/>
        <end position="254"/>
    </location>
</feature>
<feature type="region of interest" description="Disordered" evidence="1">
    <location>
        <begin position="192"/>
        <end position="288"/>
    </location>
</feature>
<gene>
    <name evidence="4" type="ORF">TWF696_003296</name>
</gene>
<keyword evidence="5" id="KW-1185">Reference proteome</keyword>
<evidence type="ECO:0000256" key="1">
    <source>
        <dbReference type="SAM" id="MobiDB-lite"/>
    </source>
</evidence>
<comment type="caution">
    <text evidence="4">The sequence shown here is derived from an EMBL/GenBank/DDBJ whole genome shotgun (WGS) entry which is preliminary data.</text>
</comment>
<organism evidence="4 5">
    <name type="scientific">Orbilia brochopaga</name>
    <dbReference type="NCBI Taxonomy" id="3140254"/>
    <lineage>
        <taxon>Eukaryota</taxon>
        <taxon>Fungi</taxon>
        <taxon>Dikarya</taxon>
        <taxon>Ascomycota</taxon>
        <taxon>Pezizomycotina</taxon>
        <taxon>Orbiliomycetes</taxon>
        <taxon>Orbiliales</taxon>
        <taxon>Orbiliaceae</taxon>
        <taxon>Orbilia</taxon>
    </lineage>
</organism>
<evidence type="ECO:0000256" key="2">
    <source>
        <dbReference type="SAM" id="Phobius"/>
    </source>
</evidence>
<accession>A0AAV9TY42</accession>